<keyword evidence="4" id="KW-1185">Reference proteome</keyword>
<protein>
    <submittedName>
        <fullName evidence="3">Uncharacterized protein</fullName>
    </submittedName>
</protein>
<accession>A0A9D3V6E1</accession>
<evidence type="ECO:0000313" key="3">
    <source>
        <dbReference type="EMBL" id="KAH1073012.1"/>
    </source>
</evidence>
<sequence length="157" mass="18405">MLMWLKGNTKEIPKLKKFDCKAIYPTHDSEEKVWVCSNKNNQLKDEINRLRDEKSIVKERSKAQEERHKVELERLCQSHGKTFKKYQEDTQKKLVKALLKLKSNLILHAQVAISLFDFSKVDFAKDNERDLAYVEQNPECHPQPDKVSIEPANQLAK</sequence>
<evidence type="ECO:0000256" key="2">
    <source>
        <dbReference type="SAM" id="MobiDB-lite"/>
    </source>
</evidence>
<organism evidence="3 4">
    <name type="scientific">Gossypium stocksii</name>
    <dbReference type="NCBI Taxonomy" id="47602"/>
    <lineage>
        <taxon>Eukaryota</taxon>
        <taxon>Viridiplantae</taxon>
        <taxon>Streptophyta</taxon>
        <taxon>Embryophyta</taxon>
        <taxon>Tracheophyta</taxon>
        <taxon>Spermatophyta</taxon>
        <taxon>Magnoliopsida</taxon>
        <taxon>eudicotyledons</taxon>
        <taxon>Gunneridae</taxon>
        <taxon>Pentapetalae</taxon>
        <taxon>rosids</taxon>
        <taxon>malvids</taxon>
        <taxon>Malvales</taxon>
        <taxon>Malvaceae</taxon>
        <taxon>Malvoideae</taxon>
        <taxon>Gossypium</taxon>
    </lineage>
</organism>
<dbReference type="EMBL" id="JAIQCV010000008">
    <property type="protein sequence ID" value="KAH1073012.1"/>
    <property type="molecule type" value="Genomic_DNA"/>
</dbReference>
<dbReference type="AlphaFoldDB" id="A0A9D3V6E1"/>
<name>A0A9D3V6E1_9ROSI</name>
<keyword evidence="1" id="KW-0175">Coiled coil</keyword>
<gene>
    <name evidence="3" type="ORF">J1N35_025340</name>
</gene>
<comment type="caution">
    <text evidence="3">The sequence shown here is derived from an EMBL/GenBank/DDBJ whole genome shotgun (WGS) entry which is preliminary data.</text>
</comment>
<dbReference type="Proteomes" id="UP000828251">
    <property type="component" value="Unassembled WGS sequence"/>
</dbReference>
<feature type="coiled-coil region" evidence="1">
    <location>
        <begin position="33"/>
        <end position="67"/>
    </location>
</feature>
<reference evidence="3 4" key="1">
    <citation type="journal article" date="2021" name="Plant Biotechnol. J.">
        <title>Multi-omics assisted identification of the key and species-specific regulatory components of drought-tolerant mechanisms in Gossypium stocksii.</title>
        <authorList>
            <person name="Yu D."/>
            <person name="Ke L."/>
            <person name="Zhang D."/>
            <person name="Wu Y."/>
            <person name="Sun Y."/>
            <person name="Mei J."/>
            <person name="Sun J."/>
            <person name="Sun Y."/>
        </authorList>
    </citation>
    <scope>NUCLEOTIDE SEQUENCE [LARGE SCALE GENOMIC DNA]</scope>
    <source>
        <strain evidence="4">cv. E1</strain>
        <tissue evidence="3">Leaf</tissue>
    </source>
</reference>
<proteinExistence type="predicted"/>
<evidence type="ECO:0000313" key="4">
    <source>
        <dbReference type="Proteomes" id="UP000828251"/>
    </source>
</evidence>
<feature type="region of interest" description="Disordered" evidence="2">
    <location>
        <begin position="137"/>
        <end position="157"/>
    </location>
</feature>
<evidence type="ECO:0000256" key="1">
    <source>
        <dbReference type="SAM" id="Coils"/>
    </source>
</evidence>